<dbReference type="EMBL" id="RJVA01000009">
    <property type="protein sequence ID" value="ROR02968.1"/>
    <property type="molecule type" value="Genomic_DNA"/>
</dbReference>
<dbReference type="PIRSF" id="PIRSF001435">
    <property type="entry name" value="Nth"/>
    <property type="match status" value="1"/>
</dbReference>
<dbReference type="GO" id="GO:0006285">
    <property type="term" value="P:base-excision repair, AP site formation"/>
    <property type="evidence" value="ECO:0007669"/>
    <property type="project" value="TreeGrafter"/>
</dbReference>
<feature type="binding site" evidence="12">
    <location>
        <position position="205"/>
    </location>
    <ligand>
        <name>[4Fe-4S] cluster</name>
        <dbReference type="ChEBI" id="CHEBI:49883"/>
    </ligand>
</feature>
<dbReference type="Gene3D" id="1.10.340.30">
    <property type="entry name" value="Hypothetical protein, domain 2"/>
    <property type="match status" value="1"/>
</dbReference>
<evidence type="ECO:0000256" key="5">
    <source>
        <dbReference type="ARBA" id="ARBA00022801"/>
    </source>
</evidence>
<protein>
    <recommendedName>
        <fullName evidence="12">Endonuclease III</fullName>
        <ecNumber evidence="12">4.2.99.18</ecNumber>
    </recommendedName>
    <alternativeName>
        <fullName evidence="12">DNA-(apurinic or apyrimidinic site) lyase</fullName>
    </alternativeName>
</protein>
<evidence type="ECO:0000256" key="11">
    <source>
        <dbReference type="ARBA" id="ARBA00023295"/>
    </source>
</evidence>
<dbReference type="NCBIfam" id="TIGR01083">
    <property type="entry name" value="nth"/>
    <property type="match status" value="1"/>
</dbReference>
<comment type="catalytic activity">
    <reaction evidence="12">
        <text>2'-deoxyribonucleotide-(2'-deoxyribose 5'-phosphate)-2'-deoxyribonucleotide-DNA = a 3'-end 2'-deoxyribonucleotide-(2,3-dehydro-2,3-deoxyribose 5'-phosphate)-DNA + a 5'-end 5'-phospho-2'-deoxyribonucleoside-DNA + H(+)</text>
        <dbReference type="Rhea" id="RHEA:66592"/>
        <dbReference type="Rhea" id="RHEA-COMP:13180"/>
        <dbReference type="Rhea" id="RHEA-COMP:16897"/>
        <dbReference type="Rhea" id="RHEA-COMP:17067"/>
        <dbReference type="ChEBI" id="CHEBI:15378"/>
        <dbReference type="ChEBI" id="CHEBI:136412"/>
        <dbReference type="ChEBI" id="CHEBI:157695"/>
        <dbReference type="ChEBI" id="CHEBI:167181"/>
        <dbReference type="EC" id="4.2.99.18"/>
    </reaction>
</comment>
<evidence type="ECO:0000313" key="14">
    <source>
        <dbReference type="EMBL" id="ROR02968.1"/>
    </source>
</evidence>
<dbReference type="Gene3D" id="1.10.1670.10">
    <property type="entry name" value="Helix-hairpin-Helix base-excision DNA repair enzymes (C-terminal)"/>
    <property type="match status" value="1"/>
</dbReference>
<dbReference type="PANTHER" id="PTHR10359">
    <property type="entry name" value="A/G-SPECIFIC ADENINE GLYCOSYLASE/ENDONUCLEASE III"/>
    <property type="match status" value="1"/>
</dbReference>
<dbReference type="SMART" id="SM00478">
    <property type="entry name" value="ENDO3c"/>
    <property type="match status" value="1"/>
</dbReference>
<dbReference type="GO" id="GO:0046872">
    <property type="term" value="F:metal ion binding"/>
    <property type="evidence" value="ECO:0007669"/>
    <property type="project" value="UniProtKB-KW"/>
</dbReference>
<dbReference type="Pfam" id="PF10576">
    <property type="entry name" value="EndIII_4Fe-2S"/>
    <property type="match status" value="1"/>
</dbReference>
<keyword evidence="3 12" id="KW-0479">Metal-binding</keyword>
<keyword evidence="7 12" id="KW-0411">Iron-sulfur</keyword>
<dbReference type="HAMAP" id="MF_00942">
    <property type="entry name" value="Nth"/>
    <property type="match status" value="1"/>
</dbReference>
<dbReference type="InterPro" id="IPR000445">
    <property type="entry name" value="HhH_motif"/>
</dbReference>
<dbReference type="InterPro" id="IPR004035">
    <property type="entry name" value="Endouclease-III_FeS-bd_BS"/>
</dbReference>
<keyword evidence="11 12" id="KW-0326">Glycosidase</keyword>
<reference evidence="14 15" key="1">
    <citation type="submission" date="2018-11" db="EMBL/GenBank/DDBJ databases">
        <title>Genomic Encyclopedia of Type Strains, Phase IV (KMG-IV): sequencing the most valuable type-strain genomes for metagenomic binning, comparative biology and taxonomic classification.</title>
        <authorList>
            <person name="Goeker M."/>
        </authorList>
    </citation>
    <scope>NUCLEOTIDE SEQUENCE [LARGE SCALE GENOMIC DNA]</scope>
    <source>
        <strain evidence="14 15">DSM 22027</strain>
    </source>
</reference>
<evidence type="ECO:0000256" key="9">
    <source>
        <dbReference type="ARBA" id="ARBA00023204"/>
    </source>
</evidence>
<accession>A0A3N1VPL3</accession>
<dbReference type="FunFam" id="1.10.1670.10:FF:000001">
    <property type="entry name" value="Endonuclease III"/>
    <property type="match status" value="1"/>
</dbReference>
<dbReference type="InterPro" id="IPR003265">
    <property type="entry name" value="HhH-GPD_domain"/>
</dbReference>
<dbReference type="PROSITE" id="PS00764">
    <property type="entry name" value="ENDONUCLEASE_III_1"/>
    <property type="match status" value="1"/>
</dbReference>
<dbReference type="RefSeq" id="WP_123288771.1">
    <property type="nucleotide sequence ID" value="NZ_RJVA01000009.1"/>
</dbReference>
<keyword evidence="14" id="KW-0540">Nuclease</keyword>
<keyword evidence="8 12" id="KW-0238">DNA-binding</keyword>
<evidence type="ECO:0000313" key="15">
    <source>
        <dbReference type="Proteomes" id="UP000276223"/>
    </source>
</evidence>
<evidence type="ECO:0000256" key="3">
    <source>
        <dbReference type="ARBA" id="ARBA00022723"/>
    </source>
</evidence>
<proteinExistence type="inferred from homology"/>
<dbReference type="EC" id="4.2.99.18" evidence="12"/>
<evidence type="ECO:0000256" key="6">
    <source>
        <dbReference type="ARBA" id="ARBA00023004"/>
    </source>
</evidence>
<dbReference type="SUPFAM" id="SSF48150">
    <property type="entry name" value="DNA-glycosylase"/>
    <property type="match status" value="1"/>
</dbReference>
<keyword evidence="2 12" id="KW-0004">4Fe-4S</keyword>
<keyword evidence="5 12" id="KW-0378">Hydrolase</keyword>
<dbReference type="InterPro" id="IPR011257">
    <property type="entry name" value="DNA_glycosylase"/>
</dbReference>
<keyword evidence="15" id="KW-1185">Reference proteome</keyword>
<dbReference type="OrthoDB" id="9800977at2"/>
<dbReference type="PANTHER" id="PTHR10359:SF18">
    <property type="entry name" value="ENDONUCLEASE III"/>
    <property type="match status" value="1"/>
</dbReference>
<evidence type="ECO:0000256" key="1">
    <source>
        <dbReference type="ARBA" id="ARBA00008343"/>
    </source>
</evidence>
<dbReference type="AlphaFoldDB" id="A0A3N1VPL3"/>
<evidence type="ECO:0000256" key="4">
    <source>
        <dbReference type="ARBA" id="ARBA00022763"/>
    </source>
</evidence>
<comment type="cofactor">
    <cofactor evidence="12">
        <name>[4Fe-4S] cluster</name>
        <dbReference type="ChEBI" id="CHEBI:49883"/>
    </cofactor>
    <text evidence="12">Binds 1 [4Fe-4S] cluster.</text>
</comment>
<name>A0A3N1VPL3_9BACT</name>
<dbReference type="GO" id="GO:0003677">
    <property type="term" value="F:DNA binding"/>
    <property type="evidence" value="ECO:0007669"/>
    <property type="project" value="UniProtKB-UniRule"/>
</dbReference>
<feature type="binding site" evidence="12">
    <location>
        <position position="196"/>
    </location>
    <ligand>
        <name>[4Fe-4S] cluster</name>
        <dbReference type="ChEBI" id="CHEBI:49883"/>
    </ligand>
</feature>
<dbReference type="PROSITE" id="PS01155">
    <property type="entry name" value="ENDONUCLEASE_III_2"/>
    <property type="match status" value="1"/>
</dbReference>
<keyword evidence="9 12" id="KW-0234">DNA repair</keyword>
<gene>
    <name evidence="12" type="primary">nth</name>
    <name evidence="14" type="ORF">EDC27_0222</name>
</gene>
<comment type="similarity">
    <text evidence="1 12">Belongs to the Nth/MutY family.</text>
</comment>
<dbReference type="SMART" id="SM00525">
    <property type="entry name" value="FES"/>
    <property type="match status" value="1"/>
</dbReference>
<dbReference type="CDD" id="cd00056">
    <property type="entry name" value="ENDO3c"/>
    <property type="match status" value="1"/>
</dbReference>
<dbReference type="InterPro" id="IPR023170">
    <property type="entry name" value="HhH_base_excis_C"/>
</dbReference>
<feature type="domain" description="HhH-GPD" evidence="13">
    <location>
        <begin position="39"/>
        <end position="187"/>
    </location>
</feature>
<evidence type="ECO:0000256" key="2">
    <source>
        <dbReference type="ARBA" id="ARBA00022485"/>
    </source>
</evidence>
<keyword evidence="6 12" id="KW-0408">Iron</keyword>
<evidence type="ECO:0000259" key="13">
    <source>
        <dbReference type="SMART" id="SM00478"/>
    </source>
</evidence>
<dbReference type="Proteomes" id="UP000276223">
    <property type="component" value="Unassembled WGS sequence"/>
</dbReference>
<comment type="function">
    <text evidence="12">DNA repair enzyme that has both DNA N-glycosylase activity and AP-lyase activity. The DNA N-glycosylase activity releases various damaged pyrimidines from DNA by cleaving the N-glycosidic bond, leaving an AP (apurinic/apyrimidinic) site. The AP-lyase activity cleaves the phosphodiester bond 3' to the AP site by a beta-elimination, leaving a 3'-terminal unsaturated sugar and a product with a terminal 5'-phosphate.</text>
</comment>
<keyword evidence="14" id="KW-0255">Endonuclease</keyword>
<keyword evidence="4 12" id="KW-0227">DNA damage</keyword>
<comment type="caution">
    <text evidence="14">The sequence shown here is derived from an EMBL/GenBank/DDBJ whole genome shotgun (WGS) entry which is preliminary data.</text>
</comment>
<keyword evidence="10 12" id="KW-0456">Lyase</keyword>
<evidence type="ECO:0000256" key="12">
    <source>
        <dbReference type="HAMAP-Rule" id="MF_00942"/>
    </source>
</evidence>
<evidence type="ECO:0000256" key="8">
    <source>
        <dbReference type="ARBA" id="ARBA00023125"/>
    </source>
</evidence>
<evidence type="ECO:0000256" key="7">
    <source>
        <dbReference type="ARBA" id="ARBA00023014"/>
    </source>
</evidence>
<evidence type="ECO:0000256" key="10">
    <source>
        <dbReference type="ARBA" id="ARBA00023239"/>
    </source>
</evidence>
<dbReference type="GO" id="GO:0019104">
    <property type="term" value="F:DNA N-glycosylase activity"/>
    <property type="evidence" value="ECO:0007669"/>
    <property type="project" value="UniProtKB-UniRule"/>
</dbReference>
<feature type="binding site" evidence="12">
    <location>
        <position position="199"/>
    </location>
    <ligand>
        <name>[4Fe-4S] cluster</name>
        <dbReference type="ChEBI" id="CHEBI:49883"/>
    </ligand>
</feature>
<sequence length="215" mass="24091">MESEARIQGILRTLERHYPHASLALNFRNPFELLIAVILSAQCTDERVNQVTRTLFERCPTPQALAAEPLESLEQMVRSTGYYRNKAKAVRACAQEVVEKHGGEVPRTMEALVRLPGVGRKTAAMVLGNAYGIQEGVAVDTHVLRVSQRLGIVDEKTPEAVERRLMEMVPRAQWTWFSNAMIQHGRMICTARKPLCSRCPLADDCDYAQQTGRGT</sequence>
<dbReference type="InterPro" id="IPR003651">
    <property type="entry name" value="Endonuclease3_FeS-loop_motif"/>
</dbReference>
<organism evidence="14 15">
    <name type="scientific">Desulfosoma caldarium</name>
    <dbReference type="NCBI Taxonomy" id="610254"/>
    <lineage>
        <taxon>Bacteria</taxon>
        <taxon>Pseudomonadati</taxon>
        <taxon>Thermodesulfobacteriota</taxon>
        <taxon>Syntrophobacteria</taxon>
        <taxon>Syntrophobacterales</taxon>
        <taxon>Syntrophobacteraceae</taxon>
        <taxon>Desulfosoma</taxon>
    </lineage>
</organism>
<dbReference type="FunFam" id="1.10.340.30:FF:000001">
    <property type="entry name" value="Endonuclease III"/>
    <property type="match status" value="1"/>
</dbReference>
<dbReference type="Pfam" id="PF00633">
    <property type="entry name" value="HHH"/>
    <property type="match status" value="1"/>
</dbReference>
<dbReference type="GO" id="GO:0051539">
    <property type="term" value="F:4 iron, 4 sulfur cluster binding"/>
    <property type="evidence" value="ECO:0007669"/>
    <property type="project" value="UniProtKB-UniRule"/>
</dbReference>
<dbReference type="InterPro" id="IPR004036">
    <property type="entry name" value="Endonuclease-III-like_CS2"/>
</dbReference>
<dbReference type="Pfam" id="PF00730">
    <property type="entry name" value="HhH-GPD"/>
    <property type="match status" value="1"/>
</dbReference>
<feature type="binding site" evidence="12">
    <location>
        <position position="189"/>
    </location>
    <ligand>
        <name>[4Fe-4S] cluster</name>
        <dbReference type="ChEBI" id="CHEBI:49883"/>
    </ligand>
</feature>
<dbReference type="GO" id="GO:0140078">
    <property type="term" value="F:class I DNA-(apurinic or apyrimidinic site) endonuclease activity"/>
    <property type="evidence" value="ECO:0007669"/>
    <property type="project" value="UniProtKB-EC"/>
</dbReference>
<dbReference type="InterPro" id="IPR005759">
    <property type="entry name" value="Nth"/>
</dbReference>